<dbReference type="AlphaFoldDB" id="A0A1J1C534"/>
<dbReference type="KEGG" id="caby:Cabys_363"/>
<evidence type="ECO:0000313" key="1">
    <source>
        <dbReference type="EMBL" id="APF17114.1"/>
    </source>
</evidence>
<evidence type="ECO:0000313" key="2">
    <source>
        <dbReference type="Proteomes" id="UP000183868"/>
    </source>
</evidence>
<sequence>MEIFYNDVQYLRILKFLFNHSTIQLINYSTNTAAQKFSNPAVAGLDLSR</sequence>
<proteinExistence type="predicted"/>
<protein>
    <submittedName>
        <fullName evidence="1">Uncharacterized protein</fullName>
    </submittedName>
</protein>
<name>A0A1J1C534_CALAY</name>
<accession>A0A1J1C534</accession>
<reference evidence="1 2" key="1">
    <citation type="submission" date="2016-11" db="EMBL/GenBank/DDBJ databases">
        <title>Genomic analysis of Caldithrix abyssi and proposal of a novel bacterial phylum Caldithrichaeota.</title>
        <authorList>
            <person name="Kublanov I."/>
            <person name="Sigalova O."/>
            <person name="Gavrilov S."/>
            <person name="Lebedinsky A."/>
            <person name="Ivanova N."/>
            <person name="Daum C."/>
            <person name="Reddy T."/>
            <person name="Klenk H.P."/>
            <person name="Goker M."/>
            <person name="Reva O."/>
            <person name="Miroshnichenko M."/>
            <person name="Kyprides N."/>
            <person name="Woyke T."/>
            <person name="Gelfand M."/>
        </authorList>
    </citation>
    <scope>NUCLEOTIDE SEQUENCE [LARGE SCALE GENOMIC DNA]</scope>
    <source>
        <strain evidence="1 2">LF13</strain>
    </source>
</reference>
<gene>
    <name evidence="1" type="ORF">Cabys_363</name>
</gene>
<dbReference type="Proteomes" id="UP000183868">
    <property type="component" value="Chromosome"/>
</dbReference>
<dbReference type="EMBL" id="CP018099">
    <property type="protein sequence ID" value="APF17114.1"/>
    <property type="molecule type" value="Genomic_DNA"/>
</dbReference>
<organism evidence="1 2">
    <name type="scientific">Caldithrix abyssi DSM 13497</name>
    <dbReference type="NCBI Taxonomy" id="880073"/>
    <lineage>
        <taxon>Bacteria</taxon>
        <taxon>Pseudomonadati</taxon>
        <taxon>Calditrichota</taxon>
        <taxon>Calditrichia</taxon>
        <taxon>Calditrichales</taxon>
        <taxon>Calditrichaceae</taxon>
        <taxon>Caldithrix</taxon>
    </lineage>
</organism>